<evidence type="ECO:0000256" key="1">
    <source>
        <dbReference type="SAM" id="MobiDB-lite"/>
    </source>
</evidence>
<name>A0A2H3J7S0_WOLCO</name>
<proteinExistence type="predicted"/>
<feature type="region of interest" description="Disordered" evidence="1">
    <location>
        <begin position="164"/>
        <end position="273"/>
    </location>
</feature>
<feature type="region of interest" description="Disordered" evidence="1">
    <location>
        <begin position="285"/>
        <end position="322"/>
    </location>
</feature>
<protein>
    <submittedName>
        <fullName evidence="2">Uncharacterized protein</fullName>
    </submittedName>
</protein>
<organism evidence="2 3">
    <name type="scientific">Wolfiporia cocos (strain MD-104)</name>
    <name type="common">Brown rot fungus</name>
    <dbReference type="NCBI Taxonomy" id="742152"/>
    <lineage>
        <taxon>Eukaryota</taxon>
        <taxon>Fungi</taxon>
        <taxon>Dikarya</taxon>
        <taxon>Basidiomycota</taxon>
        <taxon>Agaricomycotina</taxon>
        <taxon>Agaricomycetes</taxon>
        <taxon>Polyporales</taxon>
        <taxon>Phaeolaceae</taxon>
        <taxon>Wolfiporia</taxon>
    </lineage>
</organism>
<dbReference type="Proteomes" id="UP000218811">
    <property type="component" value="Unassembled WGS sequence"/>
</dbReference>
<sequence>MSMPPGAARRPLNYFQQSPVRGQLELPDAVTAREGWRFLQCTDTPNELRVLLPPRTAAIYGHLLQAEASELVKADNASWERILRLRHLKDRMIRKCQRLARSSAPAAGKQPARALFVTYHAPPDFRMKEMERWFREEGIVLTRSALEGAGAPSPSCCANCEPWTRPPVQQPPQMTRRTSASQRVVMSERTQVTRTGMSSRGALSGNPPASLPHTQRPPPRRLSPEAHRNGGRVSGGMRDPSAHPPTRQRSVEHRRLTPPNVATQPQVSAARADLVSPDPLPIIFRTSIPIPDSPPTIPEQLPAAPQPQPDPPHPTVLMPQPEPAAQPELSPLALDGPVLSTMQETSGGQSISVVVETVTEETDYHTLTQQRSSLKRSSSMNGLSQCKSVAWAMDRDWIEQMDRYTKAVGDTDMLDRELEELRQGYRREVETMRALCRNVAESSERIRIEMERMHKDEEAVRRHEDRLLHTVGQLEQKERQFREKGTRISLRQLRSLTSGAVTSVLEETKQVVQLCDKKREHE</sequence>
<dbReference type="STRING" id="742152.A0A2H3J7S0"/>
<feature type="compositionally biased region" description="Polar residues" evidence="1">
    <location>
        <begin position="171"/>
        <end position="198"/>
    </location>
</feature>
<reference evidence="2 3" key="1">
    <citation type="journal article" date="2012" name="Science">
        <title>The Paleozoic origin of enzymatic lignin decomposition reconstructed from 31 fungal genomes.</title>
        <authorList>
            <person name="Floudas D."/>
            <person name="Binder M."/>
            <person name="Riley R."/>
            <person name="Barry K."/>
            <person name="Blanchette R.A."/>
            <person name="Henrissat B."/>
            <person name="Martinez A.T."/>
            <person name="Otillar R."/>
            <person name="Spatafora J.W."/>
            <person name="Yadav J.S."/>
            <person name="Aerts A."/>
            <person name="Benoit I."/>
            <person name="Boyd A."/>
            <person name="Carlson A."/>
            <person name="Copeland A."/>
            <person name="Coutinho P.M."/>
            <person name="de Vries R.P."/>
            <person name="Ferreira P."/>
            <person name="Findley K."/>
            <person name="Foster B."/>
            <person name="Gaskell J."/>
            <person name="Glotzer D."/>
            <person name="Gorecki P."/>
            <person name="Heitman J."/>
            <person name="Hesse C."/>
            <person name="Hori C."/>
            <person name="Igarashi K."/>
            <person name="Jurgens J.A."/>
            <person name="Kallen N."/>
            <person name="Kersten P."/>
            <person name="Kohler A."/>
            <person name="Kuees U."/>
            <person name="Kumar T.K.A."/>
            <person name="Kuo A."/>
            <person name="LaButti K."/>
            <person name="Larrondo L.F."/>
            <person name="Lindquist E."/>
            <person name="Ling A."/>
            <person name="Lombard V."/>
            <person name="Lucas S."/>
            <person name="Lundell T."/>
            <person name="Martin R."/>
            <person name="McLaughlin D.J."/>
            <person name="Morgenstern I."/>
            <person name="Morin E."/>
            <person name="Murat C."/>
            <person name="Nagy L.G."/>
            <person name="Nolan M."/>
            <person name="Ohm R.A."/>
            <person name="Patyshakuliyeva A."/>
            <person name="Rokas A."/>
            <person name="Ruiz-Duenas F.J."/>
            <person name="Sabat G."/>
            <person name="Salamov A."/>
            <person name="Samejima M."/>
            <person name="Schmutz J."/>
            <person name="Slot J.C."/>
            <person name="St John F."/>
            <person name="Stenlid J."/>
            <person name="Sun H."/>
            <person name="Sun S."/>
            <person name="Syed K."/>
            <person name="Tsang A."/>
            <person name="Wiebenga A."/>
            <person name="Young D."/>
            <person name="Pisabarro A."/>
            <person name="Eastwood D.C."/>
            <person name="Martin F."/>
            <person name="Cullen D."/>
            <person name="Grigoriev I.V."/>
            <person name="Hibbett D.S."/>
        </authorList>
    </citation>
    <scope>NUCLEOTIDE SEQUENCE [LARGE SCALE GENOMIC DNA]</scope>
    <source>
        <strain evidence="2 3">MD-104</strain>
    </source>
</reference>
<gene>
    <name evidence="2" type="ORF">WOLCODRAFT_135267</name>
</gene>
<dbReference type="OMA" id="QSKSVAW"/>
<keyword evidence="3" id="KW-1185">Reference proteome</keyword>
<dbReference type="EMBL" id="KB467831">
    <property type="protein sequence ID" value="PCH33688.1"/>
    <property type="molecule type" value="Genomic_DNA"/>
</dbReference>
<dbReference type="OrthoDB" id="3258282at2759"/>
<accession>A0A2H3J7S0</accession>
<evidence type="ECO:0000313" key="3">
    <source>
        <dbReference type="Proteomes" id="UP000218811"/>
    </source>
</evidence>
<dbReference type="AlphaFoldDB" id="A0A2H3J7S0"/>
<feature type="compositionally biased region" description="Pro residues" evidence="1">
    <location>
        <begin position="304"/>
        <end position="322"/>
    </location>
</feature>
<evidence type="ECO:0000313" key="2">
    <source>
        <dbReference type="EMBL" id="PCH33688.1"/>
    </source>
</evidence>